<dbReference type="GO" id="GO:0005634">
    <property type="term" value="C:nucleus"/>
    <property type="evidence" value="ECO:0007669"/>
    <property type="project" value="UniProtKB-SubCell"/>
</dbReference>
<accession>A0A4S8LK42</accession>
<sequence>WSSPIYTFFDPEPTFEYHKSNCKCVVFKCTNRNCKKWEVVQYLDTKDASSTGNMRSHVKSCWGEDILSEVDQAKDVDEGWKVTGGYRRNGSITATFEKKRSGQATYSFCQYTKTDTRIKIIRWVAESLRPFNIVKDQSFNSLMKTGCPHYYILHPTTVACDMKMVFANTRKRISDMLQNIKGDINCCINTWTSPNHKAYAAITAHFEHEGQLFNLLLDLIEIAKV</sequence>
<keyword evidence="3" id="KW-0863">Zinc-finger</keyword>
<reference evidence="6 7" key="1">
    <citation type="journal article" date="2019" name="Nat. Ecol. Evol.">
        <title>Megaphylogeny resolves global patterns of mushroom evolution.</title>
        <authorList>
            <person name="Varga T."/>
            <person name="Krizsan K."/>
            <person name="Foldi C."/>
            <person name="Dima B."/>
            <person name="Sanchez-Garcia M."/>
            <person name="Sanchez-Ramirez S."/>
            <person name="Szollosi G.J."/>
            <person name="Szarkandi J.G."/>
            <person name="Papp V."/>
            <person name="Albert L."/>
            <person name="Andreopoulos W."/>
            <person name="Angelini C."/>
            <person name="Antonin V."/>
            <person name="Barry K.W."/>
            <person name="Bougher N.L."/>
            <person name="Buchanan P."/>
            <person name="Buyck B."/>
            <person name="Bense V."/>
            <person name="Catcheside P."/>
            <person name="Chovatia M."/>
            <person name="Cooper J."/>
            <person name="Damon W."/>
            <person name="Desjardin D."/>
            <person name="Finy P."/>
            <person name="Geml J."/>
            <person name="Haridas S."/>
            <person name="Hughes K."/>
            <person name="Justo A."/>
            <person name="Karasinski D."/>
            <person name="Kautmanova I."/>
            <person name="Kiss B."/>
            <person name="Kocsube S."/>
            <person name="Kotiranta H."/>
            <person name="LaButti K.M."/>
            <person name="Lechner B.E."/>
            <person name="Liimatainen K."/>
            <person name="Lipzen A."/>
            <person name="Lukacs Z."/>
            <person name="Mihaltcheva S."/>
            <person name="Morgado L.N."/>
            <person name="Niskanen T."/>
            <person name="Noordeloos M.E."/>
            <person name="Ohm R.A."/>
            <person name="Ortiz-Santana B."/>
            <person name="Ovrebo C."/>
            <person name="Racz N."/>
            <person name="Riley R."/>
            <person name="Savchenko A."/>
            <person name="Shiryaev A."/>
            <person name="Soop K."/>
            <person name="Spirin V."/>
            <person name="Szebenyi C."/>
            <person name="Tomsovsky M."/>
            <person name="Tulloss R.E."/>
            <person name="Uehling J."/>
            <person name="Grigoriev I.V."/>
            <person name="Vagvolgyi C."/>
            <person name="Papp T."/>
            <person name="Martin F.M."/>
            <person name="Miettinen O."/>
            <person name="Hibbett D.S."/>
            <person name="Nagy L.G."/>
        </authorList>
    </citation>
    <scope>NUCLEOTIDE SEQUENCE [LARGE SCALE GENOMIC DNA]</scope>
    <source>
        <strain evidence="6 7">CBS 962.96</strain>
    </source>
</reference>
<keyword evidence="7" id="KW-1185">Reference proteome</keyword>
<evidence type="ECO:0000256" key="2">
    <source>
        <dbReference type="ARBA" id="ARBA00022723"/>
    </source>
</evidence>
<feature type="non-terminal residue" evidence="6">
    <location>
        <position position="1"/>
    </location>
</feature>
<dbReference type="AlphaFoldDB" id="A0A4S8LK42"/>
<dbReference type="GO" id="GO:0008270">
    <property type="term" value="F:zinc ion binding"/>
    <property type="evidence" value="ECO:0007669"/>
    <property type="project" value="UniProtKB-KW"/>
</dbReference>
<organism evidence="6 7">
    <name type="scientific">Dendrothele bispora (strain CBS 962.96)</name>
    <dbReference type="NCBI Taxonomy" id="1314807"/>
    <lineage>
        <taxon>Eukaryota</taxon>
        <taxon>Fungi</taxon>
        <taxon>Dikarya</taxon>
        <taxon>Basidiomycota</taxon>
        <taxon>Agaricomycotina</taxon>
        <taxon>Agaricomycetes</taxon>
        <taxon>Agaricomycetidae</taxon>
        <taxon>Agaricales</taxon>
        <taxon>Agaricales incertae sedis</taxon>
        <taxon>Dendrothele</taxon>
    </lineage>
</organism>
<comment type="subcellular location">
    <subcellularLocation>
        <location evidence="1">Nucleus</location>
    </subcellularLocation>
</comment>
<keyword evidence="5" id="KW-0539">Nucleus</keyword>
<protein>
    <recommendedName>
        <fullName evidence="8">BED-type domain-containing protein</fullName>
    </recommendedName>
</protein>
<evidence type="ECO:0000313" key="7">
    <source>
        <dbReference type="Proteomes" id="UP000297245"/>
    </source>
</evidence>
<feature type="non-terminal residue" evidence="6">
    <location>
        <position position="225"/>
    </location>
</feature>
<evidence type="ECO:0008006" key="8">
    <source>
        <dbReference type="Google" id="ProtNLM"/>
    </source>
</evidence>
<keyword evidence="4" id="KW-0862">Zinc</keyword>
<evidence type="ECO:0000256" key="1">
    <source>
        <dbReference type="ARBA" id="ARBA00004123"/>
    </source>
</evidence>
<evidence type="ECO:0000256" key="4">
    <source>
        <dbReference type="ARBA" id="ARBA00022833"/>
    </source>
</evidence>
<dbReference type="OrthoDB" id="2677917at2759"/>
<dbReference type="SUPFAM" id="SSF140996">
    <property type="entry name" value="Hermes dimerisation domain"/>
    <property type="match status" value="1"/>
</dbReference>
<evidence type="ECO:0000256" key="3">
    <source>
        <dbReference type="ARBA" id="ARBA00022771"/>
    </source>
</evidence>
<gene>
    <name evidence="6" type="ORF">K435DRAFT_584588</name>
</gene>
<dbReference type="PANTHER" id="PTHR46481">
    <property type="entry name" value="ZINC FINGER BED DOMAIN-CONTAINING PROTEIN 4"/>
    <property type="match status" value="1"/>
</dbReference>
<name>A0A4S8LK42_DENBC</name>
<proteinExistence type="predicted"/>
<keyword evidence="2" id="KW-0479">Metal-binding</keyword>
<dbReference type="InterPro" id="IPR052035">
    <property type="entry name" value="ZnF_BED_domain_contain"/>
</dbReference>
<evidence type="ECO:0000256" key="5">
    <source>
        <dbReference type="ARBA" id="ARBA00023242"/>
    </source>
</evidence>
<dbReference type="EMBL" id="ML179368">
    <property type="protein sequence ID" value="THU89401.1"/>
    <property type="molecule type" value="Genomic_DNA"/>
</dbReference>
<dbReference type="PANTHER" id="PTHR46481:SF10">
    <property type="entry name" value="ZINC FINGER BED DOMAIN-CONTAINING PROTEIN 39"/>
    <property type="match status" value="1"/>
</dbReference>
<evidence type="ECO:0000313" key="6">
    <source>
        <dbReference type="EMBL" id="THU89401.1"/>
    </source>
</evidence>
<dbReference type="Proteomes" id="UP000297245">
    <property type="component" value="Unassembled WGS sequence"/>
</dbReference>